<dbReference type="EMBL" id="JAKRCV010000007">
    <property type="protein sequence ID" value="MCG7321038.1"/>
    <property type="molecule type" value="Genomic_DNA"/>
</dbReference>
<evidence type="ECO:0000259" key="3">
    <source>
        <dbReference type="Pfam" id="PF09990"/>
    </source>
</evidence>
<feature type="region of interest" description="Disordered" evidence="1">
    <location>
        <begin position="1"/>
        <end position="20"/>
    </location>
</feature>
<organism evidence="4 5">
    <name type="scientific">Arsenicicoccus bolidensis</name>
    <dbReference type="NCBI Taxonomy" id="229480"/>
    <lineage>
        <taxon>Bacteria</taxon>
        <taxon>Bacillati</taxon>
        <taxon>Actinomycetota</taxon>
        <taxon>Actinomycetes</taxon>
        <taxon>Micrococcales</taxon>
        <taxon>Intrasporangiaceae</taxon>
        <taxon>Arsenicicoccus</taxon>
    </lineage>
</organism>
<sequence>MTHDTSRTDQPTTRPRTPLAAPLHAIESSTALDPVVAVGDRVSGAIVADDLRRQVLQGAWLGHALHPLLVEVPMGTWMSATLLDLAGDDASRDGARLLTGVGVLAAVPAALSGWSEYAETDTRSRRVGVVHAIANGAGAGLQVASWVARRNGQHRLGAALGLVALGAVGAGGFLGGHLAAARKVGTHDPSFIPEQPYLR</sequence>
<dbReference type="RefSeq" id="WP_029210566.1">
    <property type="nucleotide sequence ID" value="NZ_DAMCTM010000008.1"/>
</dbReference>
<keyword evidence="2" id="KW-0472">Membrane</keyword>
<dbReference type="Proteomes" id="UP001521931">
    <property type="component" value="Unassembled WGS sequence"/>
</dbReference>
<proteinExistence type="predicted"/>
<evidence type="ECO:0000313" key="5">
    <source>
        <dbReference type="Proteomes" id="UP001521931"/>
    </source>
</evidence>
<dbReference type="Pfam" id="PF09990">
    <property type="entry name" value="DUF2231"/>
    <property type="match status" value="1"/>
</dbReference>
<dbReference type="InterPro" id="IPR019251">
    <property type="entry name" value="DUF2231_TM"/>
</dbReference>
<evidence type="ECO:0000256" key="2">
    <source>
        <dbReference type="SAM" id="Phobius"/>
    </source>
</evidence>
<evidence type="ECO:0000256" key="1">
    <source>
        <dbReference type="SAM" id="MobiDB-lite"/>
    </source>
</evidence>
<accession>A0ABS9PZH9</accession>
<keyword evidence="2" id="KW-0812">Transmembrane</keyword>
<gene>
    <name evidence="4" type="ORF">MHL29_03890</name>
</gene>
<name>A0ABS9PZH9_9MICO</name>
<keyword evidence="5" id="KW-1185">Reference proteome</keyword>
<feature type="compositionally biased region" description="Low complexity" evidence="1">
    <location>
        <begin position="8"/>
        <end position="20"/>
    </location>
</feature>
<feature type="domain" description="DUF2231" evidence="3">
    <location>
        <begin position="62"/>
        <end position="187"/>
    </location>
</feature>
<feature type="transmembrane region" description="Helical" evidence="2">
    <location>
        <begin position="156"/>
        <end position="180"/>
    </location>
</feature>
<protein>
    <recommendedName>
        <fullName evidence="3">DUF2231 domain-containing protein</fullName>
    </recommendedName>
</protein>
<reference evidence="4 5" key="1">
    <citation type="submission" date="2022-02" db="EMBL/GenBank/DDBJ databases">
        <title>Uncovering new skin microbiome diversity through culturing and metagenomics.</title>
        <authorList>
            <person name="Conlan S."/>
            <person name="Deming C."/>
            <person name="Nisc Comparative Sequencing Program N."/>
            <person name="Segre J.A."/>
        </authorList>
    </citation>
    <scope>NUCLEOTIDE SEQUENCE [LARGE SCALE GENOMIC DNA]</scope>
    <source>
        <strain evidence="4 5">ACRQZ</strain>
    </source>
</reference>
<keyword evidence="2" id="KW-1133">Transmembrane helix</keyword>
<evidence type="ECO:0000313" key="4">
    <source>
        <dbReference type="EMBL" id="MCG7321038.1"/>
    </source>
</evidence>
<comment type="caution">
    <text evidence="4">The sequence shown here is derived from an EMBL/GenBank/DDBJ whole genome shotgun (WGS) entry which is preliminary data.</text>
</comment>